<dbReference type="EMBL" id="AMYB01000002">
    <property type="protein sequence ID" value="OAD05748.1"/>
    <property type="molecule type" value="Genomic_DNA"/>
</dbReference>
<organism evidence="3 4">
    <name type="scientific">Mucor lusitanicus CBS 277.49</name>
    <dbReference type="NCBI Taxonomy" id="747725"/>
    <lineage>
        <taxon>Eukaryota</taxon>
        <taxon>Fungi</taxon>
        <taxon>Fungi incertae sedis</taxon>
        <taxon>Mucoromycota</taxon>
        <taxon>Mucoromycotina</taxon>
        <taxon>Mucoromycetes</taxon>
        <taxon>Mucorales</taxon>
        <taxon>Mucorineae</taxon>
        <taxon>Mucoraceae</taxon>
        <taxon>Mucor</taxon>
    </lineage>
</organism>
<dbReference type="Gene3D" id="3.30.420.10">
    <property type="entry name" value="Ribonuclease H-like superfamily/Ribonuclease H"/>
    <property type="match status" value="1"/>
</dbReference>
<dbReference type="AlphaFoldDB" id="A0A168N3Z3"/>
<dbReference type="InterPro" id="IPR038717">
    <property type="entry name" value="Tc1-like_DDE_dom"/>
</dbReference>
<sequence>MATAYTYTRRSEEAEGEESDEKTINLIDLSQQSRANQQDMLGLDEQLVKLDGQATGGRETELDDQATGSRVIESDDLIVVDKTRNRQYGQYTIAQKIDLISIPTCGHKVSERSRLKNIKAPQKRGPKKSIQLNNTHIRFIIDIIDRWTPTSLAATSEQVLAEFPGIKISKTPFYRFVRQHYRLSIKRLEPFVERRSSTRTIELRYNIVTAWLQDPNMDFEANCIFIDEAGFNLHTTRRQGWSPVGTQASTKLADRGQNISILGAISLRGVLGLTVRKAMRKPVGSEERRRDNGEAKTMA</sequence>
<evidence type="ECO:0000256" key="1">
    <source>
        <dbReference type="SAM" id="MobiDB-lite"/>
    </source>
</evidence>
<proteinExistence type="predicted"/>
<name>A0A168N3Z3_MUCCL</name>
<feature type="domain" description="Tc1-like transposase DDE" evidence="2">
    <location>
        <begin position="224"/>
        <end position="271"/>
    </location>
</feature>
<gene>
    <name evidence="3" type="ORF">MUCCIDRAFT_106305</name>
</gene>
<evidence type="ECO:0000313" key="3">
    <source>
        <dbReference type="EMBL" id="OAD05748.1"/>
    </source>
</evidence>
<evidence type="ECO:0000259" key="2">
    <source>
        <dbReference type="Pfam" id="PF13358"/>
    </source>
</evidence>
<evidence type="ECO:0000313" key="4">
    <source>
        <dbReference type="Proteomes" id="UP000077051"/>
    </source>
</evidence>
<dbReference type="STRING" id="747725.A0A168N3Z3"/>
<dbReference type="Proteomes" id="UP000077051">
    <property type="component" value="Unassembled WGS sequence"/>
</dbReference>
<accession>A0A168N3Z3</accession>
<reference evidence="3 4" key="1">
    <citation type="submission" date="2015-06" db="EMBL/GenBank/DDBJ databases">
        <title>Expansion of signal transduction pathways in fungi by whole-genome duplication.</title>
        <authorList>
            <consortium name="DOE Joint Genome Institute"/>
            <person name="Corrochano L.M."/>
            <person name="Kuo A."/>
            <person name="Marcet-Houben M."/>
            <person name="Polaino S."/>
            <person name="Salamov A."/>
            <person name="Villalobos J.M."/>
            <person name="Alvarez M.I."/>
            <person name="Avalos J."/>
            <person name="Benito E.P."/>
            <person name="Benoit I."/>
            <person name="Burger G."/>
            <person name="Camino L.P."/>
            <person name="Canovas D."/>
            <person name="Cerda-Olmedo E."/>
            <person name="Cheng J.-F."/>
            <person name="Dominguez A."/>
            <person name="Elias M."/>
            <person name="Eslava A.P."/>
            <person name="Glaser F."/>
            <person name="Grimwood J."/>
            <person name="Gutierrez G."/>
            <person name="Heitman J."/>
            <person name="Henrissat B."/>
            <person name="Iturriaga E.A."/>
            <person name="Lang B.F."/>
            <person name="Lavin J.L."/>
            <person name="Lee S."/>
            <person name="Li W."/>
            <person name="Lindquist E."/>
            <person name="Lopez-Garcia S."/>
            <person name="Luque E.M."/>
            <person name="Marcos A.T."/>
            <person name="Martin J."/>
            <person name="Mccluskey K."/>
            <person name="Medina H.R."/>
            <person name="Miralles-Duran A."/>
            <person name="Miyazaki A."/>
            <person name="Munoz-Torres E."/>
            <person name="Oguiza J.A."/>
            <person name="Ohm R."/>
            <person name="Olmedo M."/>
            <person name="Orejas M."/>
            <person name="Ortiz-Castellanos L."/>
            <person name="Pisabarro A.G."/>
            <person name="Rodriguez-Romero J."/>
            <person name="Ruiz-Herrera J."/>
            <person name="Ruiz-Vazquez R."/>
            <person name="Sanz C."/>
            <person name="Schackwitz W."/>
            <person name="Schmutz J."/>
            <person name="Shahriari M."/>
            <person name="Shelest E."/>
            <person name="Silva-Franco F."/>
            <person name="Soanes D."/>
            <person name="Syed K."/>
            <person name="Tagua V.G."/>
            <person name="Talbot N.J."/>
            <person name="Thon M."/>
            <person name="De Vries R.P."/>
            <person name="Wiebenga A."/>
            <person name="Yadav J.S."/>
            <person name="Braun E.L."/>
            <person name="Baker S."/>
            <person name="Garre V."/>
            <person name="Horwitz B."/>
            <person name="Torres-Martinez S."/>
            <person name="Idnurm A."/>
            <person name="Herrera-Estrella A."/>
            <person name="Gabaldon T."/>
            <person name="Grigoriev I.V."/>
        </authorList>
    </citation>
    <scope>NUCLEOTIDE SEQUENCE [LARGE SCALE GENOMIC DNA]</scope>
    <source>
        <strain evidence="3 4">CBS 277.49</strain>
    </source>
</reference>
<feature type="region of interest" description="Disordered" evidence="1">
    <location>
        <begin position="1"/>
        <end position="21"/>
    </location>
</feature>
<keyword evidence="4" id="KW-1185">Reference proteome</keyword>
<dbReference type="VEuPathDB" id="FungiDB:MUCCIDRAFT_106305"/>
<dbReference type="Pfam" id="PF13358">
    <property type="entry name" value="DDE_3"/>
    <property type="match status" value="1"/>
</dbReference>
<protein>
    <recommendedName>
        <fullName evidence="2">Tc1-like transposase DDE domain-containing protein</fullName>
    </recommendedName>
</protein>
<dbReference type="OrthoDB" id="2216069at2759"/>
<comment type="caution">
    <text evidence="3">The sequence shown here is derived from an EMBL/GenBank/DDBJ whole genome shotgun (WGS) entry which is preliminary data.</text>
</comment>
<dbReference type="GO" id="GO:0003676">
    <property type="term" value="F:nucleic acid binding"/>
    <property type="evidence" value="ECO:0007669"/>
    <property type="project" value="InterPro"/>
</dbReference>
<dbReference type="InterPro" id="IPR036397">
    <property type="entry name" value="RNaseH_sf"/>
</dbReference>